<proteinExistence type="inferred from homology"/>
<dbReference type="Gene3D" id="2.40.50.100">
    <property type="match status" value="1"/>
</dbReference>
<dbReference type="InterPro" id="IPR000089">
    <property type="entry name" value="Biotin_lipoyl"/>
</dbReference>
<dbReference type="InterPro" id="IPR003016">
    <property type="entry name" value="2-oxoA_DH_lipoyl-BS"/>
</dbReference>
<protein>
    <recommendedName>
        <fullName evidence="3">Glycine cleavage system H protein</fullName>
    </recommendedName>
</protein>
<keyword evidence="2 3" id="KW-0450">Lipoyl</keyword>
<accession>A0ABV6C2Y8</accession>
<dbReference type="RefSeq" id="WP_248108801.1">
    <property type="nucleotide sequence ID" value="NZ_JAKHEX010000020.1"/>
</dbReference>
<sequence length="126" mass="13740">MRVPEELRYTEEHEWVAAGGERVRIGITDYAQDALGDVVYVQLPAVGTEVEAGGVLGEVESTKSVSEVYAPVAGRVVAVNEALVDAPERINQDPYGEGWLCEVEPAERGALEQLLDAAAYRRLVER</sequence>
<dbReference type="InterPro" id="IPR033753">
    <property type="entry name" value="GCV_H/Fam206"/>
</dbReference>
<dbReference type="PANTHER" id="PTHR11715">
    <property type="entry name" value="GLYCINE CLEAVAGE SYSTEM H PROTEIN"/>
    <property type="match status" value="1"/>
</dbReference>
<dbReference type="NCBIfam" id="NF002270">
    <property type="entry name" value="PRK01202.1"/>
    <property type="match status" value="1"/>
</dbReference>
<comment type="cofactor">
    <cofactor evidence="3">
        <name>(R)-lipoate</name>
        <dbReference type="ChEBI" id="CHEBI:83088"/>
    </cofactor>
    <text evidence="3">Binds 1 lipoyl cofactor covalently.</text>
</comment>
<evidence type="ECO:0000256" key="1">
    <source>
        <dbReference type="ARBA" id="ARBA00009249"/>
    </source>
</evidence>
<comment type="subunit">
    <text evidence="3">The glycine cleavage system is composed of four proteins: P, T, L and H.</text>
</comment>
<dbReference type="Proteomes" id="UP001589788">
    <property type="component" value="Unassembled WGS sequence"/>
</dbReference>
<evidence type="ECO:0000259" key="4">
    <source>
        <dbReference type="PROSITE" id="PS50968"/>
    </source>
</evidence>
<evidence type="ECO:0000313" key="6">
    <source>
        <dbReference type="Proteomes" id="UP001589788"/>
    </source>
</evidence>
<evidence type="ECO:0000256" key="2">
    <source>
        <dbReference type="ARBA" id="ARBA00022823"/>
    </source>
</evidence>
<reference evidence="5 6" key="1">
    <citation type="submission" date="2024-09" db="EMBL/GenBank/DDBJ databases">
        <authorList>
            <person name="Sun Q."/>
            <person name="Mori K."/>
        </authorList>
    </citation>
    <scope>NUCLEOTIDE SEQUENCE [LARGE SCALE GENOMIC DNA]</scope>
    <source>
        <strain evidence="5 6">JCM 15389</strain>
    </source>
</reference>
<dbReference type="PROSITE" id="PS50968">
    <property type="entry name" value="BIOTINYL_LIPOYL"/>
    <property type="match status" value="1"/>
</dbReference>
<dbReference type="CDD" id="cd06848">
    <property type="entry name" value="GCS_H"/>
    <property type="match status" value="1"/>
</dbReference>
<evidence type="ECO:0000313" key="5">
    <source>
        <dbReference type="EMBL" id="MFC0082045.1"/>
    </source>
</evidence>
<comment type="similarity">
    <text evidence="1 3">Belongs to the GcvH family.</text>
</comment>
<dbReference type="Pfam" id="PF01597">
    <property type="entry name" value="GCV_H"/>
    <property type="match status" value="1"/>
</dbReference>
<dbReference type="HAMAP" id="MF_00272">
    <property type="entry name" value="GcvH"/>
    <property type="match status" value="1"/>
</dbReference>
<dbReference type="InterPro" id="IPR017453">
    <property type="entry name" value="GCV_H_sub"/>
</dbReference>
<dbReference type="InterPro" id="IPR002930">
    <property type="entry name" value="GCV_H"/>
</dbReference>
<dbReference type="InterPro" id="IPR011053">
    <property type="entry name" value="Single_hybrid_motif"/>
</dbReference>
<dbReference type="PROSITE" id="PS00189">
    <property type="entry name" value="LIPOYL"/>
    <property type="match status" value="1"/>
</dbReference>
<comment type="caution">
    <text evidence="5">The sequence shown here is derived from an EMBL/GenBank/DDBJ whole genome shotgun (WGS) entry which is preliminary data.</text>
</comment>
<comment type="function">
    <text evidence="3">The glycine cleavage system catalyzes the degradation of glycine. The H protein shuttles the methylamine group of glycine from the P protein to the T protein.</text>
</comment>
<name>A0ABV6C2Y8_9ACTN</name>
<dbReference type="PANTHER" id="PTHR11715:SF3">
    <property type="entry name" value="GLYCINE CLEAVAGE SYSTEM H PROTEIN-RELATED"/>
    <property type="match status" value="1"/>
</dbReference>
<gene>
    <name evidence="3 5" type="primary">gcvH</name>
    <name evidence="5" type="ORF">ACFFRE_07775</name>
</gene>
<dbReference type="NCBIfam" id="TIGR00527">
    <property type="entry name" value="gcvH"/>
    <property type="match status" value="1"/>
</dbReference>
<keyword evidence="6" id="KW-1185">Reference proteome</keyword>
<feature type="modified residue" description="N6-lipoyllysine" evidence="3">
    <location>
        <position position="63"/>
    </location>
</feature>
<dbReference type="EMBL" id="JBHLYQ010000066">
    <property type="protein sequence ID" value="MFC0082045.1"/>
    <property type="molecule type" value="Genomic_DNA"/>
</dbReference>
<organism evidence="5 6">
    <name type="scientific">Aciditerrimonas ferrireducens</name>
    <dbReference type="NCBI Taxonomy" id="667306"/>
    <lineage>
        <taxon>Bacteria</taxon>
        <taxon>Bacillati</taxon>
        <taxon>Actinomycetota</taxon>
        <taxon>Acidimicrobiia</taxon>
        <taxon>Acidimicrobiales</taxon>
        <taxon>Acidimicrobiaceae</taxon>
        <taxon>Aciditerrimonas</taxon>
    </lineage>
</organism>
<dbReference type="SUPFAM" id="SSF51230">
    <property type="entry name" value="Single hybrid motif"/>
    <property type="match status" value="1"/>
</dbReference>
<evidence type="ECO:0000256" key="3">
    <source>
        <dbReference type="HAMAP-Rule" id="MF_00272"/>
    </source>
</evidence>
<feature type="domain" description="Lipoyl-binding" evidence="4">
    <location>
        <begin position="22"/>
        <end position="104"/>
    </location>
</feature>